<dbReference type="STRING" id="1802689.A3F25_03035"/>
<evidence type="ECO:0000313" key="2">
    <source>
        <dbReference type="Proteomes" id="UP000177478"/>
    </source>
</evidence>
<comment type="caution">
    <text evidence="1">The sequence shown here is derived from an EMBL/GenBank/DDBJ whole genome shotgun (WGS) entry which is preliminary data.</text>
</comment>
<name>A0A1F8G052_9BACT</name>
<evidence type="ECO:0000313" key="1">
    <source>
        <dbReference type="EMBL" id="OGN18754.1"/>
    </source>
</evidence>
<accession>A0A1F8G052</accession>
<organism evidence="1 2">
    <name type="scientific">Candidatus Yanofskybacteria bacterium RIFCSPHIGHO2_12_FULL_45_19b</name>
    <dbReference type="NCBI Taxonomy" id="1802689"/>
    <lineage>
        <taxon>Bacteria</taxon>
        <taxon>Candidatus Yanofskyibacteriota</taxon>
    </lineage>
</organism>
<sequence length="188" mass="22332">MSKKSLKQFNPERVANFEARMWRAYYRHNFLMLFFLLIGLAREFFGVDYFTAMRMGYHSALAATDFRLKKKTQSEDKTRILKELTCFYKLIFDHSLEAFDYKKAAQLEMDWWFIDRYPDRYPISREEALAQGMAVVFNTDLTRLAGYADYRARAMVLQDEAEVDKKESDWELVESLLIKSYEALSRGV</sequence>
<reference evidence="1 2" key="1">
    <citation type="journal article" date="2016" name="Nat. Commun.">
        <title>Thousands of microbial genomes shed light on interconnected biogeochemical processes in an aquifer system.</title>
        <authorList>
            <person name="Anantharaman K."/>
            <person name="Brown C.T."/>
            <person name="Hug L.A."/>
            <person name="Sharon I."/>
            <person name="Castelle C.J."/>
            <person name="Probst A.J."/>
            <person name="Thomas B.C."/>
            <person name="Singh A."/>
            <person name="Wilkins M.J."/>
            <person name="Karaoz U."/>
            <person name="Brodie E.L."/>
            <person name="Williams K.H."/>
            <person name="Hubbard S.S."/>
            <person name="Banfield J.F."/>
        </authorList>
    </citation>
    <scope>NUCLEOTIDE SEQUENCE [LARGE SCALE GENOMIC DNA]</scope>
</reference>
<proteinExistence type="predicted"/>
<dbReference type="AlphaFoldDB" id="A0A1F8G052"/>
<dbReference type="Proteomes" id="UP000177478">
    <property type="component" value="Unassembled WGS sequence"/>
</dbReference>
<protein>
    <submittedName>
        <fullName evidence="1">Uncharacterized protein</fullName>
    </submittedName>
</protein>
<gene>
    <name evidence="1" type="ORF">A3F25_03035</name>
</gene>
<dbReference type="EMBL" id="MGKD01000031">
    <property type="protein sequence ID" value="OGN18754.1"/>
    <property type="molecule type" value="Genomic_DNA"/>
</dbReference>